<reference evidence="3" key="1">
    <citation type="journal article" date="2021" name="PeerJ">
        <title>Extensive microbial diversity within the chicken gut microbiome revealed by metagenomics and culture.</title>
        <authorList>
            <person name="Gilroy R."/>
            <person name="Ravi A."/>
            <person name="Getino M."/>
            <person name="Pursley I."/>
            <person name="Horton D.L."/>
            <person name="Alikhan N.F."/>
            <person name="Baker D."/>
            <person name="Gharbi K."/>
            <person name="Hall N."/>
            <person name="Watson M."/>
            <person name="Adriaenssens E.M."/>
            <person name="Foster-Nyarko E."/>
            <person name="Jarju S."/>
            <person name="Secka A."/>
            <person name="Antonio M."/>
            <person name="Oren A."/>
            <person name="Chaudhuri R.R."/>
            <person name="La Ragione R."/>
            <person name="Hildebrand F."/>
            <person name="Pallen M.J."/>
        </authorList>
    </citation>
    <scope>NUCLEOTIDE SEQUENCE</scope>
    <source>
        <strain evidence="3">CHK185-5351</strain>
    </source>
</reference>
<dbReference type="Proteomes" id="UP000823849">
    <property type="component" value="Unassembled WGS sequence"/>
</dbReference>
<dbReference type="GO" id="GO:0080120">
    <property type="term" value="P:CAAX-box protein maturation"/>
    <property type="evidence" value="ECO:0007669"/>
    <property type="project" value="UniProtKB-ARBA"/>
</dbReference>
<keyword evidence="3" id="KW-0645">Protease</keyword>
<gene>
    <name evidence="3" type="ORF">H9705_04915</name>
</gene>
<evidence type="ECO:0000256" key="1">
    <source>
        <dbReference type="SAM" id="Phobius"/>
    </source>
</evidence>
<evidence type="ECO:0000259" key="2">
    <source>
        <dbReference type="Pfam" id="PF02517"/>
    </source>
</evidence>
<feature type="transmembrane region" description="Helical" evidence="1">
    <location>
        <begin position="215"/>
        <end position="233"/>
    </location>
</feature>
<feature type="transmembrane region" description="Helical" evidence="1">
    <location>
        <begin position="253"/>
        <end position="274"/>
    </location>
</feature>
<dbReference type="PANTHER" id="PTHR43592:SF15">
    <property type="entry name" value="CAAX AMINO TERMINAL PROTEASE FAMILY PROTEIN"/>
    <property type="match status" value="1"/>
</dbReference>
<dbReference type="InterPro" id="IPR003675">
    <property type="entry name" value="Rce1/LyrA-like_dom"/>
</dbReference>
<organism evidence="3 4">
    <name type="scientific">Candidatus Fusicatenibacter intestinigallinarum</name>
    <dbReference type="NCBI Taxonomy" id="2838598"/>
    <lineage>
        <taxon>Bacteria</taxon>
        <taxon>Bacillati</taxon>
        <taxon>Bacillota</taxon>
        <taxon>Clostridia</taxon>
        <taxon>Lachnospirales</taxon>
        <taxon>Lachnospiraceae</taxon>
        <taxon>Fusicatenibacter</taxon>
    </lineage>
</organism>
<dbReference type="EMBL" id="DWWU01000020">
    <property type="protein sequence ID" value="HJC15154.1"/>
    <property type="molecule type" value="Genomic_DNA"/>
</dbReference>
<feature type="transmembrane region" description="Helical" evidence="1">
    <location>
        <begin position="131"/>
        <end position="153"/>
    </location>
</feature>
<keyword evidence="3" id="KW-0482">Metalloprotease</keyword>
<feature type="transmembrane region" description="Helical" evidence="1">
    <location>
        <begin position="28"/>
        <end position="52"/>
    </location>
</feature>
<feature type="transmembrane region" description="Helical" evidence="1">
    <location>
        <begin position="173"/>
        <end position="194"/>
    </location>
</feature>
<sequence length="320" mass="35765">MNLDRNDSPYLYEMLTGGPKKKWKMKPWQGVVVFVVLLVLFQVIGSFLYLLLGIYANGVAEMIFFFGGPVLTVKLLDIDWREVFPVKKPAMQGILGTLLMWFGAYQCMTALSLVLAVLFPRTYESVGRSMNSFVTGLPFLGSVIVIALVPAVSEEILHRGILQHSLQPLKNKWLIITLMGVYFGVFHLSLLRFLPMMFLGMVIAWLRQESGSMSYGMIFHFVNNFYALAVTFLSEQVSGTVSAQSYSVPTYLLGYYFLIAAVGPFLIYLGGWLVKRSEKGHRIPLFQGDRKPVILMAAATALLAAVGLVLFLVGIMAYLQ</sequence>
<evidence type="ECO:0000313" key="3">
    <source>
        <dbReference type="EMBL" id="HJC15154.1"/>
    </source>
</evidence>
<keyword evidence="1" id="KW-1133">Transmembrane helix</keyword>
<dbReference type="Pfam" id="PF02517">
    <property type="entry name" value="Rce1-like"/>
    <property type="match status" value="1"/>
</dbReference>
<dbReference type="PANTHER" id="PTHR43592">
    <property type="entry name" value="CAAX AMINO TERMINAL PROTEASE"/>
    <property type="match status" value="1"/>
</dbReference>
<comment type="caution">
    <text evidence="3">The sequence shown here is derived from an EMBL/GenBank/DDBJ whole genome shotgun (WGS) entry which is preliminary data.</text>
</comment>
<name>A0A9D2N8Q9_9FIRM</name>
<feature type="transmembrane region" description="Helical" evidence="1">
    <location>
        <begin position="294"/>
        <end position="319"/>
    </location>
</feature>
<reference evidence="3" key="2">
    <citation type="submission" date="2021-04" db="EMBL/GenBank/DDBJ databases">
        <authorList>
            <person name="Gilroy R."/>
        </authorList>
    </citation>
    <scope>NUCLEOTIDE SEQUENCE</scope>
    <source>
        <strain evidence="3">CHK185-5351</strain>
    </source>
</reference>
<keyword evidence="1" id="KW-0812">Transmembrane</keyword>
<keyword evidence="3" id="KW-0378">Hydrolase</keyword>
<protein>
    <submittedName>
        <fullName evidence="3">CPBP family intramembrane metalloprotease</fullName>
    </submittedName>
</protein>
<keyword evidence="1" id="KW-0472">Membrane</keyword>
<dbReference type="GO" id="GO:0008237">
    <property type="term" value="F:metallopeptidase activity"/>
    <property type="evidence" value="ECO:0007669"/>
    <property type="project" value="UniProtKB-KW"/>
</dbReference>
<dbReference type="AlphaFoldDB" id="A0A9D2N8Q9"/>
<feature type="transmembrane region" description="Helical" evidence="1">
    <location>
        <begin position="98"/>
        <end position="119"/>
    </location>
</feature>
<proteinExistence type="predicted"/>
<feature type="domain" description="CAAX prenyl protease 2/Lysostaphin resistance protein A-like" evidence="2">
    <location>
        <begin position="140"/>
        <end position="225"/>
    </location>
</feature>
<dbReference type="GO" id="GO:0004175">
    <property type="term" value="F:endopeptidase activity"/>
    <property type="evidence" value="ECO:0007669"/>
    <property type="project" value="UniProtKB-ARBA"/>
</dbReference>
<evidence type="ECO:0000313" key="4">
    <source>
        <dbReference type="Proteomes" id="UP000823849"/>
    </source>
</evidence>
<accession>A0A9D2N8Q9</accession>